<feature type="transmembrane region" description="Helical" evidence="7">
    <location>
        <begin position="188"/>
        <end position="213"/>
    </location>
</feature>
<evidence type="ECO:0000256" key="5">
    <source>
        <dbReference type="ARBA" id="ARBA00022989"/>
    </source>
</evidence>
<dbReference type="PANTHER" id="PTHR43163">
    <property type="entry name" value="DIPEPTIDE TRANSPORT SYSTEM PERMEASE PROTEIN DPPB-RELATED"/>
    <property type="match status" value="1"/>
</dbReference>
<dbReference type="PANTHER" id="PTHR43163:SF6">
    <property type="entry name" value="DIPEPTIDE TRANSPORT SYSTEM PERMEASE PROTEIN DPPB-RELATED"/>
    <property type="match status" value="1"/>
</dbReference>
<keyword evidence="5 7" id="KW-1133">Transmembrane helix</keyword>
<feature type="region of interest" description="Disordered" evidence="8">
    <location>
        <begin position="1"/>
        <end position="29"/>
    </location>
</feature>
<feature type="transmembrane region" description="Helical" evidence="7">
    <location>
        <begin position="34"/>
        <end position="56"/>
    </location>
</feature>
<dbReference type="OrthoDB" id="147688at2"/>
<evidence type="ECO:0000256" key="1">
    <source>
        <dbReference type="ARBA" id="ARBA00004651"/>
    </source>
</evidence>
<feature type="transmembrane region" description="Helical" evidence="7">
    <location>
        <begin position="160"/>
        <end position="182"/>
    </location>
</feature>
<accession>A0A5Q6S0L5</accession>
<sequence length="335" mass="34875">MTEMTEGVVASVDPGATAPPSAGRGRRGRRARRLGAMTVRLLLTLLGLLTLLFFLVRLSGDPAGVLAGPSATPQQLEAVRAGLGLDEPLLAQYAAFLGDVVRLDFGTSVFSGESALGTALGALPATLVLLVTTMLVSVAVGIPCGVLLDRGGRVTRAVVGTSMTLAQAVPTFVLGILLIYLFAVRLGWLPAFGSGTAATLVMPTLALATFAIARTARMVAAELEQVEDQDFLRTAAAKGASTRRVLWRHALPNAFPAVAAALVVEISYLISGAVVVEVLFAYDGIGKELVDAIFARDYPVVQACVFVIGVFVVVVNVVGDGLLRALDPRIARARA</sequence>
<evidence type="ECO:0000313" key="11">
    <source>
        <dbReference type="Proteomes" id="UP000307768"/>
    </source>
</evidence>
<dbReference type="Pfam" id="PF19300">
    <property type="entry name" value="BPD_transp_1_N"/>
    <property type="match status" value="1"/>
</dbReference>
<feature type="transmembrane region" description="Helical" evidence="7">
    <location>
        <begin position="254"/>
        <end position="280"/>
    </location>
</feature>
<evidence type="ECO:0000313" key="10">
    <source>
        <dbReference type="EMBL" id="KAA1423737.1"/>
    </source>
</evidence>
<evidence type="ECO:0000256" key="7">
    <source>
        <dbReference type="RuleBase" id="RU363032"/>
    </source>
</evidence>
<dbReference type="PROSITE" id="PS50928">
    <property type="entry name" value="ABC_TM1"/>
    <property type="match status" value="1"/>
</dbReference>
<dbReference type="AlphaFoldDB" id="A0A5Q6S0L5"/>
<protein>
    <submittedName>
        <fullName evidence="10">ABC transporter permease</fullName>
    </submittedName>
</protein>
<evidence type="ECO:0000259" key="9">
    <source>
        <dbReference type="PROSITE" id="PS50928"/>
    </source>
</evidence>
<dbReference type="Gene3D" id="1.10.3720.10">
    <property type="entry name" value="MetI-like"/>
    <property type="match status" value="1"/>
</dbReference>
<feature type="compositionally biased region" description="Low complexity" evidence="8">
    <location>
        <begin position="14"/>
        <end position="23"/>
    </location>
</feature>
<dbReference type="Pfam" id="PF00528">
    <property type="entry name" value="BPD_transp_1"/>
    <property type="match status" value="1"/>
</dbReference>
<dbReference type="Proteomes" id="UP000307768">
    <property type="component" value="Unassembled WGS sequence"/>
</dbReference>
<dbReference type="SUPFAM" id="SSF161098">
    <property type="entry name" value="MetI-like"/>
    <property type="match status" value="1"/>
</dbReference>
<comment type="similarity">
    <text evidence="7">Belongs to the binding-protein-dependent transport system permease family.</text>
</comment>
<evidence type="ECO:0000256" key="6">
    <source>
        <dbReference type="ARBA" id="ARBA00023136"/>
    </source>
</evidence>
<keyword evidence="2 7" id="KW-0813">Transport</keyword>
<organism evidence="10 11">
    <name type="scientific">Mumia zhuanghuii</name>
    <dbReference type="NCBI Taxonomy" id="2585211"/>
    <lineage>
        <taxon>Bacteria</taxon>
        <taxon>Bacillati</taxon>
        <taxon>Actinomycetota</taxon>
        <taxon>Actinomycetes</taxon>
        <taxon>Propionibacteriales</taxon>
        <taxon>Nocardioidaceae</taxon>
        <taxon>Mumia</taxon>
    </lineage>
</organism>
<keyword evidence="4 7" id="KW-0812">Transmembrane</keyword>
<name>A0A5Q6S0L5_9ACTN</name>
<dbReference type="InterPro" id="IPR035906">
    <property type="entry name" value="MetI-like_sf"/>
</dbReference>
<dbReference type="GO" id="GO:0055085">
    <property type="term" value="P:transmembrane transport"/>
    <property type="evidence" value="ECO:0007669"/>
    <property type="project" value="InterPro"/>
</dbReference>
<dbReference type="InterPro" id="IPR045621">
    <property type="entry name" value="BPD_transp_1_N"/>
</dbReference>
<evidence type="ECO:0000256" key="4">
    <source>
        <dbReference type="ARBA" id="ARBA00022692"/>
    </source>
</evidence>
<dbReference type="InterPro" id="IPR000515">
    <property type="entry name" value="MetI-like"/>
</dbReference>
<dbReference type="EMBL" id="VDFQ02000002">
    <property type="protein sequence ID" value="KAA1423737.1"/>
    <property type="molecule type" value="Genomic_DNA"/>
</dbReference>
<comment type="subcellular location">
    <subcellularLocation>
        <location evidence="1 7">Cell membrane</location>
        <topology evidence="1 7">Multi-pass membrane protein</topology>
    </subcellularLocation>
</comment>
<proteinExistence type="inferred from homology"/>
<evidence type="ECO:0000256" key="8">
    <source>
        <dbReference type="SAM" id="MobiDB-lite"/>
    </source>
</evidence>
<comment type="caution">
    <text evidence="10">The sequence shown here is derived from an EMBL/GenBank/DDBJ whole genome shotgun (WGS) entry which is preliminary data.</text>
</comment>
<evidence type="ECO:0000256" key="2">
    <source>
        <dbReference type="ARBA" id="ARBA00022448"/>
    </source>
</evidence>
<feature type="domain" description="ABC transmembrane type-1" evidence="9">
    <location>
        <begin position="123"/>
        <end position="319"/>
    </location>
</feature>
<dbReference type="GO" id="GO:0005886">
    <property type="term" value="C:plasma membrane"/>
    <property type="evidence" value="ECO:0007669"/>
    <property type="project" value="UniProtKB-SubCell"/>
</dbReference>
<feature type="transmembrane region" description="Helical" evidence="7">
    <location>
        <begin position="127"/>
        <end position="148"/>
    </location>
</feature>
<keyword evidence="3" id="KW-1003">Cell membrane</keyword>
<feature type="transmembrane region" description="Helical" evidence="7">
    <location>
        <begin position="300"/>
        <end position="323"/>
    </location>
</feature>
<dbReference type="CDD" id="cd06261">
    <property type="entry name" value="TM_PBP2"/>
    <property type="match status" value="1"/>
</dbReference>
<keyword evidence="6 7" id="KW-0472">Membrane</keyword>
<evidence type="ECO:0000256" key="3">
    <source>
        <dbReference type="ARBA" id="ARBA00022475"/>
    </source>
</evidence>
<reference evidence="10 11" key="1">
    <citation type="submission" date="2019-09" db="EMBL/GenBank/DDBJ databases">
        <title>Mumia zhuanghuii sp. nov. isolated from the intestinal contents of plateau pika (Ochotona curzoniae) in the Qinghai-Tibet plateau of China.</title>
        <authorList>
            <person name="Tian Z."/>
        </authorList>
    </citation>
    <scope>NUCLEOTIDE SEQUENCE [LARGE SCALE GENOMIC DNA]</scope>
    <source>
        <strain evidence="11">350</strain>
    </source>
</reference>
<gene>
    <name evidence="10" type="ORF">FE697_009200</name>
</gene>